<dbReference type="SUPFAM" id="SSF54427">
    <property type="entry name" value="NTF2-like"/>
    <property type="match status" value="1"/>
</dbReference>
<dbReference type="InterPro" id="IPR032710">
    <property type="entry name" value="NTF2-like_dom_sf"/>
</dbReference>
<evidence type="ECO:0000313" key="2">
    <source>
        <dbReference type="EMBL" id="OAN15256.1"/>
    </source>
</evidence>
<keyword evidence="3" id="KW-1185">Reference proteome</keyword>
<evidence type="ECO:0000313" key="3">
    <source>
        <dbReference type="Proteomes" id="UP000078447"/>
    </source>
</evidence>
<reference evidence="2 3" key="1">
    <citation type="submission" date="2016-03" db="EMBL/GenBank/DDBJ databases">
        <authorList>
            <person name="Cho S.-Y."/>
            <person name="Lim S."/>
            <person name="Kim H."/>
            <person name="Soh E.H."/>
            <person name="Moon J.S."/>
        </authorList>
    </citation>
    <scope>NUCLEOTIDE SEQUENCE [LARGE SCALE GENOMIC DNA]</scope>
    <source>
        <strain evidence="2 3">KCTC 3810</strain>
    </source>
</reference>
<organism evidence="2 3">
    <name type="scientific">Exiguobacterium undae</name>
    <dbReference type="NCBI Taxonomy" id="169177"/>
    <lineage>
        <taxon>Bacteria</taxon>
        <taxon>Bacillati</taxon>
        <taxon>Bacillota</taxon>
        <taxon>Bacilli</taxon>
        <taxon>Bacillales</taxon>
        <taxon>Bacillales Family XII. Incertae Sedis</taxon>
        <taxon>Exiguobacterium</taxon>
    </lineage>
</organism>
<dbReference type="Gene3D" id="3.10.450.50">
    <property type="match status" value="1"/>
</dbReference>
<evidence type="ECO:0000259" key="1">
    <source>
        <dbReference type="Pfam" id="PF13474"/>
    </source>
</evidence>
<protein>
    <recommendedName>
        <fullName evidence="1">SnoaL-like domain-containing protein</fullName>
    </recommendedName>
</protein>
<comment type="caution">
    <text evidence="2">The sequence shown here is derived from an EMBL/GenBank/DDBJ whole genome shotgun (WGS) entry which is preliminary data.</text>
</comment>
<gene>
    <name evidence="2" type="ORF">A3783_04760</name>
</gene>
<dbReference type="RefSeq" id="WP_051523918.1">
    <property type="nucleotide sequence ID" value="NZ_LVVL01000001.1"/>
</dbReference>
<dbReference type="Proteomes" id="UP000078447">
    <property type="component" value="Unassembled WGS sequence"/>
</dbReference>
<accession>A0ABX2VC27</accession>
<proteinExistence type="predicted"/>
<name>A0ABX2VC27_9BACL</name>
<dbReference type="InterPro" id="IPR037401">
    <property type="entry name" value="SnoaL-like"/>
</dbReference>
<sequence length="128" mass="15035">MEPSAKHTQLQTLLTNRHTYLMQGDREAMHQLLSDDFSFIDGQGRQFDAETYLDHYVDLDQIKWINQTNESVVVEVFETTALVQELLEDTFSYGQTSYVGRFRSVSLYHWTPDGWKWHFTQLTPLDPS</sequence>
<dbReference type="EMBL" id="LVVL01000001">
    <property type="protein sequence ID" value="OAN15256.1"/>
    <property type="molecule type" value="Genomic_DNA"/>
</dbReference>
<feature type="domain" description="SnoaL-like" evidence="1">
    <location>
        <begin position="12"/>
        <end position="116"/>
    </location>
</feature>
<dbReference type="Pfam" id="PF13474">
    <property type="entry name" value="SnoaL_3"/>
    <property type="match status" value="1"/>
</dbReference>